<keyword evidence="5 12" id="KW-0028">Amino-acid biosynthesis</keyword>
<evidence type="ECO:0000256" key="3">
    <source>
        <dbReference type="ARBA" id="ARBA00012681"/>
    </source>
</evidence>
<evidence type="ECO:0000256" key="6">
    <source>
        <dbReference type="ARBA" id="ARBA00022679"/>
    </source>
</evidence>
<evidence type="ECO:0000256" key="4">
    <source>
        <dbReference type="ARBA" id="ARBA00019371"/>
    </source>
</evidence>
<dbReference type="InterPro" id="IPR036052">
    <property type="entry name" value="TrpB-like_PALP_sf"/>
</dbReference>
<evidence type="ECO:0000313" key="15">
    <source>
        <dbReference type="Proteomes" id="UP000823928"/>
    </source>
</evidence>
<keyword evidence="8 12" id="KW-0198">Cysteine biosynthesis</keyword>
<dbReference type="InterPro" id="IPR005859">
    <property type="entry name" value="CysK"/>
</dbReference>
<evidence type="ECO:0000256" key="11">
    <source>
        <dbReference type="PIRSR" id="PIRSR605856-51"/>
    </source>
</evidence>
<dbReference type="SUPFAM" id="SSF53686">
    <property type="entry name" value="Tryptophan synthase beta subunit-like PLP-dependent enzymes"/>
    <property type="match status" value="1"/>
</dbReference>
<dbReference type="InterPro" id="IPR001926">
    <property type="entry name" value="TrpB-like_PALP"/>
</dbReference>
<reference evidence="14" key="2">
    <citation type="journal article" date="2021" name="PeerJ">
        <title>Extensive microbial diversity within the chicken gut microbiome revealed by metagenomics and culture.</title>
        <authorList>
            <person name="Gilroy R."/>
            <person name="Ravi A."/>
            <person name="Getino M."/>
            <person name="Pursley I."/>
            <person name="Horton D.L."/>
            <person name="Alikhan N.F."/>
            <person name="Baker D."/>
            <person name="Gharbi K."/>
            <person name="Hall N."/>
            <person name="Watson M."/>
            <person name="Adriaenssens E.M."/>
            <person name="Foster-Nyarko E."/>
            <person name="Jarju S."/>
            <person name="Secka A."/>
            <person name="Antonio M."/>
            <person name="Oren A."/>
            <person name="Chaudhuri R.R."/>
            <person name="La Ragione R."/>
            <person name="Hildebrand F."/>
            <person name="Pallen M.J."/>
        </authorList>
    </citation>
    <scope>NUCLEOTIDE SEQUENCE</scope>
    <source>
        <strain evidence="14">6276</strain>
    </source>
</reference>
<reference evidence="14" key="1">
    <citation type="submission" date="2020-10" db="EMBL/GenBank/DDBJ databases">
        <authorList>
            <person name="Gilroy R."/>
        </authorList>
    </citation>
    <scope>NUCLEOTIDE SEQUENCE</scope>
    <source>
        <strain evidence="14">6276</strain>
    </source>
</reference>
<dbReference type="PROSITE" id="PS00901">
    <property type="entry name" value="CYS_SYNTHASE"/>
    <property type="match status" value="1"/>
</dbReference>
<comment type="similarity">
    <text evidence="2 12">Belongs to the cysteine synthase/cystathionine beta-synthase family.</text>
</comment>
<dbReference type="AlphaFoldDB" id="A0A9D1EZV4"/>
<gene>
    <name evidence="14" type="primary">cysK</name>
    <name evidence="14" type="ORF">IAC10_07490</name>
</gene>
<evidence type="ECO:0000256" key="5">
    <source>
        <dbReference type="ARBA" id="ARBA00022605"/>
    </source>
</evidence>
<dbReference type="CDD" id="cd01561">
    <property type="entry name" value="CBS_like"/>
    <property type="match status" value="1"/>
</dbReference>
<dbReference type="InterPro" id="IPR001216">
    <property type="entry name" value="P-phosphate_BS"/>
</dbReference>
<dbReference type="InterPro" id="IPR050214">
    <property type="entry name" value="Cys_Synth/Cystath_Beta-Synth"/>
</dbReference>
<keyword evidence="6 12" id="KW-0808">Transferase</keyword>
<dbReference type="EMBL" id="DVIU01000146">
    <property type="protein sequence ID" value="HIS36457.1"/>
    <property type="molecule type" value="Genomic_DNA"/>
</dbReference>
<evidence type="ECO:0000259" key="13">
    <source>
        <dbReference type="Pfam" id="PF00291"/>
    </source>
</evidence>
<evidence type="ECO:0000256" key="7">
    <source>
        <dbReference type="ARBA" id="ARBA00022898"/>
    </source>
</evidence>
<feature type="binding site" evidence="10">
    <location>
        <begin position="177"/>
        <end position="181"/>
    </location>
    <ligand>
        <name>pyridoxal 5'-phosphate</name>
        <dbReference type="ChEBI" id="CHEBI:597326"/>
    </ligand>
</feature>
<protein>
    <recommendedName>
        <fullName evidence="4 12">Cysteine synthase</fullName>
        <ecNumber evidence="3 12">2.5.1.47</ecNumber>
    </recommendedName>
</protein>
<dbReference type="GO" id="GO:0004124">
    <property type="term" value="F:cysteine synthase activity"/>
    <property type="evidence" value="ECO:0007669"/>
    <property type="project" value="UniProtKB-UniRule"/>
</dbReference>
<feature type="binding site" evidence="10">
    <location>
        <position position="265"/>
    </location>
    <ligand>
        <name>pyridoxal 5'-phosphate</name>
        <dbReference type="ChEBI" id="CHEBI:597326"/>
    </ligand>
</feature>
<dbReference type="Pfam" id="PF00291">
    <property type="entry name" value="PALP"/>
    <property type="match status" value="1"/>
</dbReference>
<organism evidence="14 15">
    <name type="scientific">Candidatus Scatousia excrementigallinarum</name>
    <dbReference type="NCBI Taxonomy" id="2840935"/>
    <lineage>
        <taxon>Bacteria</taxon>
        <taxon>Candidatus Scatousia</taxon>
    </lineage>
</organism>
<evidence type="ECO:0000256" key="2">
    <source>
        <dbReference type="ARBA" id="ARBA00007103"/>
    </source>
</evidence>
<dbReference type="PANTHER" id="PTHR10314">
    <property type="entry name" value="CYSTATHIONINE BETA-SYNTHASE"/>
    <property type="match status" value="1"/>
</dbReference>
<name>A0A9D1EZV4_9BACT</name>
<proteinExistence type="inferred from homology"/>
<dbReference type="Proteomes" id="UP000823928">
    <property type="component" value="Unassembled WGS sequence"/>
</dbReference>
<feature type="binding site" evidence="10">
    <location>
        <position position="73"/>
    </location>
    <ligand>
        <name>pyridoxal 5'-phosphate</name>
        <dbReference type="ChEBI" id="CHEBI:597326"/>
    </ligand>
</feature>
<sequence length="305" mass="32461">MKIAENLIELIGNTPLVKINKLNSGGGIITAKLEAKNPAGSVKDRPALNMIKRAEEAGLIDKDTVIIEPTSGNTGIGLAMVCAIKGYRMILTMPETMSLERRMLLKAYGAELVLTDGAKGMQGAVDKAEELHREIKNSFIPQQFANPANPESHVLTTAEEIWSDTDGKVDIIVAGVGTGGTISGIAKGLKIKNPAIKAIAVEPESSQVLAGKKAGPHKIQGIGANFIPENFDYNFIDEIIPVSDDNAMETARLLAKEEGILCGISSGAAMRAANELSKRPENKGKLIVVIFPDSGERYISGDLFV</sequence>
<accession>A0A9D1EZV4</accession>
<dbReference type="FunFam" id="3.40.50.1100:FF:000118">
    <property type="entry name" value="Related to CYS4-cystathionine beta-synthase"/>
    <property type="match status" value="1"/>
</dbReference>
<evidence type="ECO:0000256" key="8">
    <source>
        <dbReference type="ARBA" id="ARBA00023192"/>
    </source>
</evidence>
<evidence type="ECO:0000313" key="14">
    <source>
        <dbReference type="EMBL" id="HIS36457.1"/>
    </source>
</evidence>
<comment type="caution">
    <text evidence="14">The sequence shown here is derived from an EMBL/GenBank/DDBJ whole genome shotgun (WGS) entry which is preliminary data.</text>
</comment>
<dbReference type="NCBIfam" id="TIGR01136">
    <property type="entry name" value="cysKM"/>
    <property type="match status" value="1"/>
</dbReference>
<evidence type="ECO:0000256" key="1">
    <source>
        <dbReference type="ARBA" id="ARBA00001933"/>
    </source>
</evidence>
<dbReference type="InterPro" id="IPR005856">
    <property type="entry name" value="Cys_synth"/>
</dbReference>
<dbReference type="NCBIfam" id="TIGR01139">
    <property type="entry name" value="cysK"/>
    <property type="match status" value="1"/>
</dbReference>
<feature type="modified residue" description="N6-(pyridoxal phosphate)lysine" evidence="11">
    <location>
        <position position="43"/>
    </location>
</feature>
<evidence type="ECO:0000256" key="12">
    <source>
        <dbReference type="RuleBase" id="RU003985"/>
    </source>
</evidence>
<evidence type="ECO:0000256" key="9">
    <source>
        <dbReference type="ARBA" id="ARBA00047931"/>
    </source>
</evidence>
<feature type="domain" description="Tryptophan synthase beta chain-like PALP" evidence="13">
    <location>
        <begin position="10"/>
        <end position="293"/>
    </location>
</feature>
<dbReference type="GO" id="GO:0006535">
    <property type="term" value="P:cysteine biosynthetic process from serine"/>
    <property type="evidence" value="ECO:0007669"/>
    <property type="project" value="UniProtKB-UniRule"/>
</dbReference>
<evidence type="ECO:0000256" key="10">
    <source>
        <dbReference type="PIRSR" id="PIRSR605856-50"/>
    </source>
</evidence>
<comment type="cofactor">
    <cofactor evidence="1 10 12">
        <name>pyridoxal 5'-phosphate</name>
        <dbReference type="ChEBI" id="CHEBI:597326"/>
    </cofactor>
</comment>
<dbReference type="FunFam" id="3.40.50.1100:FF:000002">
    <property type="entry name" value="Cysteine synthase"/>
    <property type="match status" value="1"/>
</dbReference>
<dbReference type="Gene3D" id="3.40.50.1100">
    <property type="match status" value="2"/>
</dbReference>
<comment type="catalytic activity">
    <reaction evidence="9 12">
        <text>O-acetyl-L-serine + hydrogen sulfide = L-cysteine + acetate</text>
        <dbReference type="Rhea" id="RHEA:14829"/>
        <dbReference type="ChEBI" id="CHEBI:29919"/>
        <dbReference type="ChEBI" id="CHEBI:30089"/>
        <dbReference type="ChEBI" id="CHEBI:35235"/>
        <dbReference type="ChEBI" id="CHEBI:58340"/>
        <dbReference type="EC" id="2.5.1.47"/>
    </reaction>
</comment>
<keyword evidence="7 10" id="KW-0663">Pyridoxal phosphate</keyword>
<dbReference type="EC" id="2.5.1.47" evidence="3 12"/>